<dbReference type="SUPFAM" id="SSF56801">
    <property type="entry name" value="Acetyl-CoA synthetase-like"/>
    <property type="match status" value="1"/>
</dbReference>
<dbReference type="PROSITE" id="PS00455">
    <property type="entry name" value="AMP_BINDING"/>
    <property type="match status" value="1"/>
</dbReference>
<reference evidence="4 5" key="1">
    <citation type="submission" date="2024-06" db="EMBL/GenBank/DDBJ databases">
        <title>The Natural Products Discovery Center: Release of the First 8490 Sequenced Strains for Exploring Actinobacteria Biosynthetic Diversity.</title>
        <authorList>
            <person name="Kalkreuter E."/>
            <person name="Kautsar S.A."/>
            <person name="Yang D."/>
            <person name="Bader C.D."/>
            <person name="Teijaro C.N."/>
            <person name="Fluegel L."/>
            <person name="Davis C.M."/>
            <person name="Simpson J.R."/>
            <person name="Lauterbach L."/>
            <person name="Steele A.D."/>
            <person name="Gui C."/>
            <person name="Meng S."/>
            <person name="Li G."/>
            <person name="Viehrig K."/>
            <person name="Ye F."/>
            <person name="Su P."/>
            <person name="Kiefer A.F."/>
            <person name="Nichols A."/>
            <person name="Cepeda A.J."/>
            <person name="Yan W."/>
            <person name="Fan B."/>
            <person name="Jiang Y."/>
            <person name="Adhikari A."/>
            <person name="Zheng C.-J."/>
            <person name="Schuster L."/>
            <person name="Cowan T.M."/>
            <person name="Smanski M.J."/>
            <person name="Chevrette M.G."/>
            <person name="De Carvalho L.P.S."/>
            <person name="Shen B."/>
        </authorList>
    </citation>
    <scope>NUCLEOTIDE SEQUENCE [LARGE SCALE GENOMIC DNA]</scope>
    <source>
        <strain evidence="4 5">NPDC000234</strain>
    </source>
</reference>
<dbReference type="Gene3D" id="3.40.50.1820">
    <property type="entry name" value="alpha/beta hydrolase"/>
    <property type="match status" value="1"/>
</dbReference>
<dbReference type="InterPro" id="IPR000873">
    <property type="entry name" value="AMP-dep_synth/lig_dom"/>
</dbReference>
<dbReference type="SUPFAM" id="SSF47336">
    <property type="entry name" value="ACP-like"/>
    <property type="match status" value="1"/>
</dbReference>
<dbReference type="InterPro" id="IPR036736">
    <property type="entry name" value="ACP-like_sf"/>
</dbReference>
<dbReference type="InterPro" id="IPR045851">
    <property type="entry name" value="AMP-bd_C_sf"/>
</dbReference>
<dbReference type="InterPro" id="IPR009081">
    <property type="entry name" value="PP-bd_ACP"/>
</dbReference>
<evidence type="ECO:0000256" key="1">
    <source>
        <dbReference type="ARBA" id="ARBA00022450"/>
    </source>
</evidence>
<dbReference type="EMBL" id="JBEPEK010000563">
    <property type="protein sequence ID" value="MER7186271.1"/>
    <property type="molecule type" value="Genomic_DNA"/>
</dbReference>
<dbReference type="InterPro" id="IPR020845">
    <property type="entry name" value="AMP-binding_CS"/>
</dbReference>
<dbReference type="InterPro" id="IPR025110">
    <property type="entry name" value="AMP-bd_C"/>
</dbReference>
<dbReference type="InterPro" id="IPR010071">
    <property type="entry name" value="AA_adenyl_dom"/>
</dbReference>
<dbReference type="PANTHER" id="PTHR45527">
    <property type="entry name" value="NONRIBOSOMAL PEPTIDE SYNTHETASE"/>
    <property type="match status" value="1"/>
</dbReference>
<evidence type="ECO:0000256" key="2">
    <source>
        <dbReference type="ARBA" id="ARBA00022553"/>
    </source>
</evidence>
<accession>A0ABV1XBA3</accession>
<comment type="caution">
    <text evidence="4">The sequence shown here is derived from an EMBL/GenBank/DDBJ whole genome shotgun (WGS) entry which is preliminary data.</text>
</comment>
<dbReference type="Gene3D" id="3.40.50.980">
    <property type="match status" value="2"/>
</dbReference>
<dbReference type="Gene3D" id="3.30.300.30">
    <property type="match status" value="1"/>
</dbReference>
<dbReference type="Pfam" id="PF00501">
    <property type="entry name" value="AMP-binding"/>
    <property type="match status" value="1"/>
</dbReference>
<dbReference type="SMART" id="SM00823">
    <property type="entry name" value="PKS_PP"/>
    <property type="match status" value="1"/>
</dbReference>
<keyword evidence="2" id="KW-0597">Phosphoprotein</keyword>
<dbReference type="CDD" id="cd12117">
    <property type="entry name" value="A_NRPS_Srf_like"/>
    <property type="match status" value="1"/>
</dbReference>
<dbReference type="Gene3D" id="2.30.38.10">
    <property type="entry name" value="Luciferase, Domain 3"/>
    <property type="match status" value="1"/>
</dbReference>
<feature type="domain" description="Carrier" evidence="3">
    <location>
        <begin position="523"/>
        <end position="598"/>
    </location>
</feature>
<gene>
    <name evidence="4" type="ORF">ABT404_43595</name>
</gene>
<keyword evidence="1" id="KW-0596">Phosphopantetheine</keyword>
<dbReference type="NCBIfam" id="TIGR01733">
    <property type="entry name" value="AA-adenyl-dom"/>
    <property type="match status" value="1"/>
</dbReference>
<evidence type="ECO:0000313" key="5">
    <source>
        <dbReference type="Proteomes" id="UP001474181"/>
    </source>
</evidence>
<evidence type="ECO:0000259" key="3">
    <source>
        <dbReference type="PROSITE" id="PS50075"/>
    </source>
</evidence>
<dbReference type="PROSITE" id="PS50075">
    <property type="entry name" value="CARRIER"/>
    <property type="match status" value="1"/>
</dbReference>
<protein>
    <submittedName>
        <fullName evidence="4">Amino acid adenylation domain-containing protein</fullName>
    </submittedName>
</protein>
<dbReference type="Proteomes" id="UP001474181">
    <property type="component" value="Unassembled WGS sequence"/>
</dbReference>
<sequence length="611" mass="65634">MGPDDRSETAWNRTIPDLFAVQCRQRPQAVAVSYGGDGLTYAALDVASDRIANWLVEHGVGLDDIVAVRLDRGPELVPVLLGIAKAGAAYLALDADMPDARRDQLIAVAEPVALIAADTTGLSASQARLPVLRLPGEAAGLDETPPAPVRGLGPDGLAYVSFTSGSTGRPKGVSVPHRGVARLVAGRFAEVGPEETFLMLSPVAFDASTLEIWACLLNGGRLVVHPPGPLDALELAAVLAREQVTTAYLPTALFHQLVQHHPDALSGLRQLLAGGEALNPLYVDAYLARNPRARLINGFGHTENTTFTLTHTIRAPVRDGTVPVGLPIDGTRIMVLDDELAEVPAGERGDLYVGGAGLSRGYLREPAMTALAFRPDPFADRPGARMYRTGDLVRRRPDGPYEFLGRSDHQLKIRGYRVDPREVEQQLSLLPRVRHAAVVGRRDRDSGNTLIGYVVLQQHARGSSDDAVADIRRGLRERLPGYMIPAAFVTLDAFPLTPNGKVDAAALPVPRRGTRQADTEYTEPVTPTEQMLCDLWAEALELDRVGAADDILDLGGGSLLLIELAARIEAVFAVDLPGHALYEHPTVEELAGLLDRLTAARREGANHRATD</sequence>
<dbReference type="Pfam" id="PF00550">
    <property type="entry name" value="PP-binding"/>
    <property type="match status" value="1"/>
</dbReference>
<dbReference type="RefSeq" id="WP_350789816.1">
    <property type="nucleotide sequence ID" value="NZ_JBEPEK010000563.1"/>
</dbReference>
<name>A0ABV1XBA3_9ACTN</name>
<dbReference type="Pfam" id="PF13193">
    <property type="entry name" value="AMP-binding_C"/>
    <property type="match status" value="1"/>
</dbReference>
<proteinExistence type="predicted"/>
<organism evidence="4 5">
    <name type="scientific">Streptomyces hyaluromycini</name>
    <dbReference type="NCBI Taxonomy" id="1377993"/>
    <lineage>
        <taxon>Bacteria</taxon>
        <taxon>Bacillati</taxon>
        <taxon>Actinomycetota</taxon>
        <taxon>Actinomycetes</taxon>
        <taxon>Kitasatosporales</taxon>
        <taxon>Streptomycetaceae</taxon>
        <taxon>Streptomyces</taxon>
    </lineage>
</organism>
<dbReference type="InterPro" id="IPR020806">
    <property type="entry name" value="PKS_PP-bd"/>
</dbReference>
<dbReference type="PANTHER" id="PTHR45527:SF1">
    <property type="entry name" value="FATTY ACID SYNTHASE"/>
    <property type="match status" value="1"/>
</dbReference>
<dbReference type="InterPro" id="IPR029058">
    <property type="entry name" value="AB_hydrolase_fold"/>
</dbReference>
<evidence type="ECO:0000313" key="4">
    <source>
        <dbReference type="EMBL" id="MER7186271.1"/>
    </source>
</evidence>
<keyword evidence="5" id="KW-1185">Reference proteome</keyword>